<keyword evidence="5" id="KW-0808">Transferase</keyword>
<organism evidence="13 14">
    <name type="scientific">Amedibacillus dolichus</name>
    <dbReference type="NCBI Taxonomy" id="31971"/>
    <lineage>
        <taxon>Bacteria</taxon>
        <taxon>Bacillati</taxon>
        <taxon>Bacillota</taxon>
        <taxon>Erysipelotrichia</taxon>
        <taxon>Erysipelotrichales</taxon>
        <taxon>Erysipelotrichaceae</taxon>
        <taxon>Amedibacillus</taxon>
    </lineage>
</organism>
<dbReference type="PANTHER" id="PTHR45453">
    <property type="entry name" value="PHOSPHATE REGULON SENSOR PROTEIN PHOR"/>
    <property type="match status" value="1"/>
</dbReference>
<keyword evidence="6 11" id="KW-0812">Transmembrane</keyword>
<evidence type="ECO:0000256" key="7">
    <source>
        <dbReference type="ARBA" id="ARBA00022777"/>
    </source>
</evidence>
<dbReference type="GO" id="GO:0005886">
    <property type="term" value="C:plasma membrane"/>
    <property type="evidence" value="ECO:0007669"/>
    <property type="project" value="UniProtKB-SubCell"/>
</dbReference>
<dbReference type="EC" id="2.7.13.3" evidence="3"/>
<dbReference type="GO" id="GO:0016036">
    <property type="term" value="P:cellular response to phosphate starvation"/>
    <property type="evidence" value="ECO:0007669"/>
    <property type="project" value="TreeGrafter"/>
</dbReference>
<comment type="caution">
    <text evidence="13">The sequence shown here is derived from an EMBL/GenBank/DDBJ whole genome shotgun (WGS) entry which is preliminary data.</text>
</comment>
<feature type="domain" description="Histidine kinase" evidence="12">
    <location>
        <begin position="126"/>
        <end position="332"/>
    </location>
</feature>
<dbReference type="InterPro" id="IPR005467">
    <property type="entry name" value="His_kinase_dom"/>
</dbReference>
<dbReference type="InterPro" id="IPR004358">
    <property type="entry name" value="Sig_transdc_His_kin-like_C"/>
</dbReference>
<evidence type="ECO:0000313" key="13">
    <source>
        <dbReference type="EMBL" id="MBS4884177.1"/>
    </source>
</evidence>
<protein>
    <recommendedName>
        <fullName evidence="3">histidine kinase</fullName>
        <ecNumber evidence="3">2.7.13.3</ecNumber>
    </recommendedName>
</protein>
<dbReference type="AlphaFoldDB" id="A0A942WF27"/>
<dbReference type="PRINTS" id="PR00344">
    <property type="entry name" value="BCTRLSENSOR"/>
</dbReference>
<evidence type="ECO:0000256" key="5">
    <source>
        <dbReference type="ARBA" id="ARBA00022679"/>
    </source>
</evidence>
<evidence type="ECO:0000256" key="4">
    <source>
        <dbReference type="ARBA" id="ARBA00022475"/>
    </source>
</evidence>
<gene>
    <name evidence="13" type="ORF">KHZ85_05360</name>
</gene>
<dbReference type="SMART" id="SM00387">
    <property type="entry name" value="HATPase_c"/>
    <property type="match status" value="1"/>
</dbReference>
<dbReference type="Proteomes" id="UP000753219">
    <property type="component" value="Unassembled WGS sequence"/>
</dbReference>
<evidence type="ECO:0000256" key="2">
    <source>
        <dbReference type="ARBA" id="ARBA00004651"/>
    </source>
</evidence>
<accession>A0A942WF27</accession>
<dbReference type="InterPro" id="IPR003594">
    <property type="entry name" value="HATPase_dom"/>
</dbReference>
<reference evidence="13" key="1">
    <citation type="submission" date="2021-02" db="EMBL/GenBank/DDBJ databases">
        <title>Infant gut strain persistence is associated with maternal origin, phylogeny, and functional potential including surface adhesion and iron acquisition.</title>
        <authorList>
            <person name="Lou Y.C."/>
        </authorList>
    </citation>
    <scope>NUCLEOTIDE SEQUENCE</scope>
    <source>
        <strain evidence="13">L3_108_103G1_dasL3_108_103G1_concoct_2</strain>
    </source>
</reference>
<dbReference type="Pfam" id="PF02518">
    <property type="entry name" value="HATPase_c"/>
    <property type="match status" value="1"/>
</dbReference>
<evidence type="ECO:0000256" key="10">
    <source>
        <dbReference type="ARBA" id="ARBA00023136"/>
    </source>
</evidence>
<keyword evidence="7 13" id="KW-0418">Kinase</keyword>
<evidence type="ECO:0000256" key="9">
    <source>
        <dbReference type="ARBA" id="ARBA00023012"/>
    </source>
</evidence>
<comment type="subcellular location">
    <subcellularLocation>
        <location evidence="2">Cell membrane</location>
        <topology evidence="2">Multi-pass membrane protein</topology>
    </subcellularLocation>
</comment>
<keyword evidence="10 11" id="KW-0472">Membrane</keyword>
<dbReference type="RefSeq" id="WP_226811697.1">
    <property type="nucleotide sequence ID" value="NZ_CAUWIX010000008.1"/>
</dbReference>
<feature type="transmembrane region" description="Helical" evidence="11">
    <location>
        <begin position="37"/>
        <end position="55"/>
    </location>
</feature>
<name>A0A942WF27_9FIRM</name>
<evidence type="ECO:0000259" key="12">
    <source>
        <dbReference type="PROSITE" id="PS50109"/>
    </source>
</evidence>
<dbReference type="InterPro" id="IPR050351">
    <property type="entry name" value="BphY/WalK/GraS-like"/>
</dbReference>
<keyword evidence="4" id="KW-1003">Cell membrane</keyword>
<evidence type="ECO:0000256" key="11">
    <source>
        <dbReference type="SAM" id="Phobius"/>
    </source>
</evidence>
<evidence type="ECO:0000313" key="14">
    <source>
        <dbReference type="Proteomes" id="UP000753219"/>
    </source>
</evidence>
<dbReference type="InterPro" id="IPR036890">
    <property type="entry name" value="HATPase_C_sf"/>
</dbReference>
<dbReference type="EMBL" id="JAGZMZ010000010">
    <property type="protein sequence ID" value="MBS4884177.1"/>
    <property type="molecule type" value="Genomic_DNA"/>
</dbReference>
<keyword evidence="8 11" id="KW-1133">Transmembrane helix</keyword>
<evidence type="ECO:0000256" key="6">
    <source>
        <dbReference type="ARBA" id="ARBA00022692"/>
    </source>
</evidence>
<comment type="catalytic activity">
    <reaction evidence="1">
        <text>ATP + protein L-histidine = ADP + protein N-phospho-L-histidine.</text>
        <dbReference type="EC" id="2.7.13.3"/>
    </reaction>
</comment>
<evidence type="ECO:0000256" key="3">
    <source>
        <dbReference type="ARBA" id="ARBA00012438"/>
    </source>
</evidence>
<feature type="transmembrane region" description="Helical" evidence="11">
    <location>
        <begin position="12"/>
        <end position="31"/>
    </location>
</feature>
<dbReference type="GO" id="GO:0000155">
    <property type="term" value="F:phosphorelay sensor kinase activity"/>
    <property type="evidence" value="ECO:0007669"/>
    <property type="project" value="TreeGrafter"/>
</dbReference>
<dbReference type="GO" id="GO:0004721">
    <property type="term" value="F:phosphoprotein phosphatase activity"/>
    <property type="evidence" value="ECO:0007669"/>
    <property type="project" value="TreeGrafter"/>
</dbReference>
<dbReference type="Gene3D" id="3.30.565.10">
    <property type="entry name" value="Histidine kinase-like ATPase, C-terminal domain"/>
    <property type="match status" value="1"/>
</dbReference>
<evidence type="ECO:0000256" key="1">
    <source>
        <dbReference type="ARBA" id="ARBA00000085"/>
    </source>
</evidence>
<sequence>MKISEFLREKIYLFVFTFLCSLIVFFFLFAIRVTPSIIVIIEFLVWSIVIVVLCVEYGRRYSFYKVLDETLAGLEHKYLITEIIEEPQFADGKMLFETLRDVDKSMADHVHIYRDIQNDYKSYIEMWVHEVKTPLAAAKLILDNKPTAVSESLCEEIEKIESFVEQALFYARSSNPEKDYIIKKIPLQESVNRVIRKHSKSFIYKKIRIEIKDIDTFVYSDTKWLEFILDQIIGNALKYMPQENGLLQIFCEQVENAVYLHIKDNGIGIASHELPRIFDKGFTGSNGRTNEKATGIGLYLCKTLCDKLYLNIQASSIQREGTTITITFPISKLMLLK</sequence>
<dbReference type="PROSITE" id="PS50109">
    <property type="entry name" value="HIS_KIN"/>
    <property type="match status" value="1"/>
</dbReference>
<proteinExistence type="predicted"/>
<dbReference type="SUPFAM" id="SSF55874">
    <property type="entry name" value="ATPase domain of HSP90 chaperone/DNA topoisomerase II/histidine kinase"/>
    <property type="match status" value="1"/>
</dbReference>
<keyword evidence="9" id="KW-0902">Two-component regulatory system</keyword>
<evidence type="ECO:0000256" key="8">
    <source>
        <dbReference type="ARBA" id="ARBA00022989"/>
    </source>
</evidence>
<dbReference type="PANTHER" id="PTHR45453:SF2">
    <property type="entry name" value="HISTIDINE KINASE"/>
    <property type="match status" value="1"/>
</dbReference>